<protein>
    <submittedName>
        <fullName evidence="2">Uncharacterized protein</fullName>
    </submittedName>
</protein>
<organism evidence="2 3">
    <name type="scientific">Hohenbuehelia grisea</name>
    <dbReference type="NCBI Taxonomy" id="104357"/>
    <lineage>
        <taxon>Eukaryota</taxon>
        <taxon>Fungi</taxon>
        <taxon>Dikarya</taxon>
        <taxon>Basidiomycota</taxon>
        <taxon>Agaricomycotina</taxon>
        <taxon>Agaricomycetes</taxon>
        <taxon>Agaricomycetidae</taxon>
        <taxon>Agaricales</taxon>
        <taxon>Pleurotineae</taxon>
        <taxon>Pleurotaceae</taxon>
        <taxon>Hohenbuehelia</taxon>
    </lineage>
</organism>
<dbReference type="EMBL" id="JASNQZ010000001">
    <property type="protein sequence ID" value="KAL0961088.1"/>
    <property type="molecule type" value="Genomic_DNA"/>
</dbReference>
<proteinExistence type="predicted"/>
<feature type="transmembrane region" description="Helical" evidence="1">
    <location>
        <begin position="24"/>
        <end position="47"/>
    </location>
</feature>
<name>A0ABR3K0T7_9AGAR</name>
<feature type="transmembrane region" description="Helical" evidence="1">
    <location>
        <begin position="73"/>
        <end position="97"/>
    </location>
</feature>
<keyword evidence="1" id="KW-0472">Membrane</keyword>
<feature type="transmembrane region" description="Helical" evidence="1">
    <location>
        <begin position="109"/>
        <end position="133"/>
    </location>
</feature>
<sequence length="174" mass="18903">MVQTWAAIHYAIFQKMILLRRSSLVLLLGGPYTIAASLFTGFLVFGIHNPDTVGRDPTGVYCSIAYNNIPARVTAGLCGVLLFASLVVEVVLGRLLVVHWHKLSKTGSYLTLIIRVMLFSFVGGVALGLTIVYVTASGNGIGADFLYATLPLVMSIIFGTQGVRCTWFAPWKFD</sequence>
<evidence type="ECO:0000256" key="1">
    <source>
        <dbReference type="SAM" id="Phobius"/>
    </source>
</evidence>
<keyword evidence="1" id="KW-1133">Transmembrane helix</keyword>
<evidence type="ECO:0000313" key="3">
    <source>
        <dbReference type="Proteomes" id="UP001556367"/>
    </source>
</evidence>
<accession>A0ABR3K0T7</accession>
<keyword evidence="1" id="KW-0812">Transmembrane</keyword>
<keyword evidence="3" id="KW-1185">Reference proteome</keyword>
<dbReference type="Proteomes" id="UP001556367">
    <property type="component" value="Unassembled WGS sequence"/>
</dbReference>
<gene>
    <name evidence="2" type="ORF">HGRIS_006071</name>
</gene>
<comment type="caution">
    <text evidence="2">The sequence shown here is derived from an EMBL/GenBank/DDBJ whole genome shotgun (WGS) entry which is preliminary data.</text>
</comment>
<feature type="transmembrane region" description="Helical" evidence="1">
    <location>
        <begin position="145"/>
        <end position="163"/>
    </location>
</feature>
<reference evidence="3" key="1">
    <citation type="submission" date="2024-06" db="EMBL/GenBank/DDBJ databases">
        <title>Multi-omics analyses provide insights into the biosynthesis of the anticancer antibiotic pleurotin in Hohenbuehelia grisea.</title>
        <authorList>
            <person name="Weaver J.A."/>
            <person name="Alberti F."/>
        </authorList>
    </citation>
    <scope>NUCLEOTIDE SEQUENCE [LARGE SCALE GENOMIC DNA]</scope>
    <source>
        <strain evidence="3">T-177</strain>
    </source>
</reference>
<evidence type="ECO:0000313" key="2">
    <source>
        <dbReference type="EMBL" id="KAL0961088.1"/>
    </source>
</evidence>